<keyword evidence="4" id="KW-1185">Reference proteome</keyword>
<feature type="domain" description="Flavodoxin-like" evidence="1">
    <location>
        <begin position="3"/>
        <end position="143"/>
    </location>
</feature>
<dbReference type="Proteomes" id="UP000065511">
    <property type="component" value="Chromosome"/>
</dbReference>
<dbReference type="InterPro" id="IPR029039">
    <property type="entry name" value="Flavoprotein-like_sf"/>
</dbReference>
<dbReference type="Proteomes" id="UP000183039">
    <property type="component" value="Unassembled WGS sequence"/>
</dbReference>
<dbReference type="SUPFAM" id="SSF52218">
    <property type="entry name" value="Flavoproteins"/>
    <property type="match status" value="1"/>
</dbReference>
<dbReference type="GO" id="GO:0010181">
    <property type="term" value="F:FMN binding"/>
    <property type="evidence" value="ECO:0007669"/>
    <property type="project" value="InterPro"/>
</dbReference>
<dbReference type="PROSITE" id="PS50902">
    <property type="entry name" value="FLAVODOXIN_LIKE"/>
    <property type="match status" value="1"/>
</dbReference>
<evidence type="ECO:0000259" key="1">
    <source>
        <dbReference type="PROSITE" id="PS50902"/>
    </source>
</evidence>
<accession>A0A0S3K8S6</accession>
<dbReference type="GO" id="GO:0016651">
    <property type="term" value="F:oxidoreductase activity, acting on NAD(P)H"/>
    <property type="evidence" value="ECO:0007669"/>
    <property type="project" value="UniProtKB-ARBA"/>
</dbReference>
<dbReference type="InterPro" id="IPR008254">
    <property type="entry name" value="Flavodoxin/NO_synth"/>
</dbReference>
<dbReference type="OrthoDB" id="2146857at2"/>
<evidence type="ECO:0000313" key="4">
    <source>
        <dbReference type="Proteomes" id="UP000065511"/>
    </source>
</evidence>
<dbReference type="EMBL" id="JXLC01000007">
    <property type="protein sequence ID" value="OJG92233.1"/>
    <property type="molecule type" value="Genomic_DNA"/>
</dbReference>
<dbReference type="InterPro" id="IPR026816">
    <property type="entry name" value="Flavodoxin_dom"/>
</dbReference>
<dbReference type="PANTHER" id="PTHR38030">
    <property type="entry name" value="PROTOPORPHYRINOGEN IX DEHYDROGENASE [MENAQUINONE]"/>
    <property type="match status" value="1"/>
</dbReference>
<name>A0A0S3K8S6_9ENTE</name>
<evidence type="ECO:0000313" key="5">
    <source>
        <dbReference type="Proteomes" id="UP000183039"/>
    </source>
</evidence>
<reference evidence="2 4" key="2">
    <citation type="submission" date="2015-12" db="EMBL/GenBank/DDBJ databases">
        <authorList>
            <person name="Lauer A."/>
            <person name="Humrighouse B."/>
            <person name="Loparev V."/>
            <person name="Shewmaker P.L."/>
            <person name="Whitney A.M."/>
            <person name="McLaughlin R.W."/>
        </authorList>
    </citation>
    <scope>NUCLEOTIDE SEQUENCE [LARGE SCALE GENOMIC DNA]</scope>
    <source>
        <strain evidence="2 4">LMG 23085</strain>
    </source>
</reference>
<dbReference type="GO" id="GO:0070819">
    <property type="term" value="F:menaquinone-dependent protoporphyrinogen oxidase activity"/>
    <property type="evidence" value="ECO:0007669"/>
    <property type="project" value="TreeGrafter"/>
</dbReference>
<evidence type="ECO:0000313" key="3">
    <source>
        <dbReference type="EMBL" id="OJG92233.1"/>
    </source>
</evidence>
<protein>
    <recommendedName>
        <fullName evidence="1">Flavodoxin-like domain-containing protein</fullName>
    </recommendedName>
</protein>
<dbReference type="InterPro" id="IPR052200">
    <property type="entry name" value="Protoporphyrinogen_IX_DH"/>
</dbReference>
<dbReference type="PANTHER" id="PTHR38030:SF2">
    <property type="entry name" value="PROTOPORPHYRINOGEN IX DEHYDROGENASE [QUINONE]"/>
    <property type="match status" value="1"/>
</dbReference>
<sequence length="146" mass="16194">MKTLIVYGTKSGASKECAEILGEKLSNSTIIDIDQEKPVLEGFTHIIVGAGVRNDKMYKPIRDFLKKSQTDLLSKTIACYLCNSKPKTTQEVIIASIPEAIREQAVEIVSFGGYKPSWVPISTDNKLKGIDLDKISEFAQNYLKHS</sequence>
<dbReference type="AlphaFoldDB" id="A0A0S3K8S6"/>
<dbReference type="Gene3D" id="3.40.50.360">
    <property type="match status" value="1"/>
</dbReference>
<dbReference type="KEGG" id="ess:ATZ33_04935"/>
<proteinExistence type="predicted"/>
<evidence type="ECO:0000313" key="2">
    <source>
        <dbReference type="EMBL" id="ALS00737.1"/>
    </source>
</evidence>
<dbReference type="RefSeq" id="WP_071877260.1">
    <property type="nucleotide sequence ID" value="NZ_JXLC01000007.1"/>
</dbReference>
<reference evidence="3 5" key="1">
    <citation type="submission" date="2014-12" db="EMBL/GenBank/DDBJ databases">
        <title>Draft genome sequences of 29 type strains of Enterococci.</title>
        <authorList>
            <person name="Zhong Z."/>
            <person name="Sun Z."/>
            <person name="Liu W."/>
            <person name="Zhang W."/>
            <person name="Zhang H."/>
        </authorList>
    </citation>
    <scope>NUCLEOTIDE SEQUENCE [LARGE SCALE GENOMIC DNA]</scope>
    <source>
        <strain evidence="3 5">DSM 22801</strain>
    </source>
</reference>
<gene>
    <name evidence="2" type="ORF">ATZ33_04935</name>
    <name evidence="3" type="ORF">RV15_GL003335</name>
</gene>
<dbReference type="GO" id="GO:0006783">
    <property type="term" value="P:heme biosynthetic process"/>
    <property type="evidence" value="ECO:0007669"/>
    <property type="project" value="TreeGrafter"/>
</dbReference>
<dbReference type="EMBL" id="CP013614">
    <property type="protein sequence ID" value="ALS00737.1"/>
    <property type="molecule type" value="Genomic_DNA"/>
</dbReference>
<dbReference type="Pfam" id="PF12724">
    <property type="entry name" value="Flavodoxin_5"/>
    <property type="match status" value="1"/>
</dbReference>
<organism evidence="3 5">
    <name type="scientific">Enterococcus silesiacus</name>
    <dbReference type="NCBI Taxonomy" id="332949"/>
    <lineage>
        <taxon>Bacteria</taxon>
        <taxon>Bacillati</taxon>
        <taxon>Bacillota</taxon>
        <taxon>Bacilli</taxon>
        <taxon>Lactobacillales</taxon>
        <taxon>Enterococcaceae</taxon>
        <taxon>Enterococcus</taxon>
    </lineage>
</organism>